<dbReference type="AlphaFoldDB" id="A0A2T8KNB7"/>
<evidence type="ECO:0000313" key="2">
    <source>
        <dbReference type="EMBL" id="PVH63634.1"/>
    </source>
</evidence>
<organism evidence="2">
    <name type="scientific">Panicum hallii</name>
    <dbReference type="NCBI Taxonomy" id="206008"/>
    <lineage>
        <taxon>Eukaryota</taxon>
        <taxon>Viridiplantae</taxon>
        <taxon>Streptophyta</taxon>
        <taxon>Embryophyta</taxon>
        <taxon>Tracheophyta</taxon>
        <taxon>Spermatophyta</taxon>
        <taxon>Magnoliopsida</taxon>
        <taxon>Liliopsida</taxon>
        <taxon>Poales</taxon>
        <taxon>Poaceae</taxon>
        <taxon>PACMAD clade</taxon>
        <taxon>Panicoideae</taxon>
        <taxon>Panicodae</taxon>
        <taxon>Paniceae</taxon>
        <taxon>Panicinae</taxon>
        <taxon>Panicum</taxon>
        <taxon>Panicum sect. Panicum</taxon>
    </lineage>
</organism>
<protein>
    <submittedName>
        <fullName evidence="2">Uncharacterized protein</fullName>
    </submittedName>
</protein>
<evidence type="ECO:0000256" key="1">
    <source>
        <dbReference type="SAM" id="MobiDB-lite"/>
    </source>
</evidence>
<accession>A0A2T8KNB7</accession>
<feature type="region of interest" description="Disordered" evidence="1">
    <location>
        <begin position="21"/>
        <end position="43"/>
    </location>
</feature>
<dbReference type="EMBL" id="CM008047">
    <property type="protein sequence ID" value="PVH63634.1"/>
    <property type="molecule type" value="Genomic_DNA"/>
</dbReference>
<proteinExistence type="predicted"/>
<name>A0A2T8KNB7_9POAL</name>
<feature type="compositionally biased region" description="Basic residues" evidence="1">
    <location>
        <begin position="27"/>
        <end position="41"/>
    </location>
</feature>
<sequence length="97" mass="10742">MQSLTGFFSLPLANSSRRLLGSATRQQRLRKSGPRLPARRQRPVEMEQTRIVVQVGLLSPDLCLAAPGFLLLCPPLGRALRRCKGLLHSPPTRGLRC</sequence>
<gene>
    <name evidence="2" type="ORF">PAHAL_2G073700</name>
</gene>
<reference evidence="2" key="1">
    <citation type="submission" date="2018-04" db="EMBL/GenBank/DDBJ databases">
        <title>WGS assembly of Panicum hallii.</title>
        <authorList>
            <person name="Lovell J."/>
            <person name="Jenkins J."/>
            <person name="Lowry D."/>
            <person name="Mamidi S."/>
            <person name="Sreedasyam A."/>
            <person name="Weng X."/>
            <person name="Barry K."/>
            <person name="Bonette J."/>
            <person name="Campitelli B."/>
            <person name="Daum C."/>
            <person name="Gordon S."/>
            <person name="Gould B."/>
            <person name="Lipzen A."/>
            <person name="Macqueen A."/>
            <person name="Palacio-Mejia J."/>
            <person name="Plott C."/>
            <person name="Shakirov E."/>
            <person name="Shu S."/>
            <person name="Yoshinaga Y."/>
            <person name="Zane M."/>
            <person name="Rokhsar D."/>
            <person name="Grimwood J."/>
            <person name="Schmutz J."/>
            <person name="Juenger T."/>
        </authorList>
    </citation>
    <scope>NUCLEOTIDE SEQUENCE [LARGE SCALE GENOMIC DNA]</scope>
    <source>
        <strain evidence="2">FIL2</strain>
    </source>
</reference>
<dbReference type="Gramene" id="PVH63634">
    <property type="protein sequence ID" value="PVH63634"/>
    <property type="gene ID" value="PAHAL_2G073700"/>
</dbReference>
<dbReference type="Proteomes" id="UP000243499">
    <property type="component" value="Chromosome 2"/>
</dbReference>